<evidence type="ECO:0000313" key="1">
    <source>
        <dbReference type="EMBL" id="BBB25933.1"/>
    </source>
</evidence>
<dbReference type="AlphaFoldDB" id="A0A7R6PM26"/>
<name>A0A7R6PM26_9GAMM</name>
<evidence type="ECO:0000313" key="2">
    <source>
        <dbReference type="Proteomes" id="UP000595663"/>
    </source>
</evidence>
<protein>
    <recommendedName>
        <fullName evidence="3">DUF1570 domain-containing protein</fullName>
    </recommendedName>
</protein>
<accession>A0A7R6PM26</accession>
<gene>
    <name evidence="1" type="ORF">AMJAP_1338</name>
</gene>
<dbReference type="KEGG" id="ajp:AMJAP_1338"/>
<dbReference type="EMBL" id="AP014545">
    <property type="protein sequence ID" value="BBB25933.1"/>
    <property type="molecule type" value="Genomic_DNA"/>
</dbReference>
<organism evidence="1 2">
    <name type="scientific">Amphritea japonica ATCC BAA-1530</name>
    <dbReference type="NCBI Taxonomy" id="1278309"/>
    <lineage>
        <taxon>Bacteria</taxon>
        <taxon>Pseudomonadati</taxon>
        <taxon>Pseudomonadota</taxon>
        <taxon>Gammaproteobacteria</taxon>
        <taxon>Oceanospirillales</taxon>
        <taxon>Oceanospirillaceae</taxon>
        <taxon>Amphritea</taxon>
    </lineage>
</organism>
<reference evidence="1 2" key="1">
    <citation type="journal article" date="2008" name="Int. J. Syst. Evol. Microbiol.">
        <title>Amphritea japonica sp. nov. and Amphritea balenae sp. nov., isolated from the sediment adjacent to sperm whale carcasses off Kagoshima, Japan.</title>
        <authorList>
            <person name="Miyazaki M."/>
            <person name="Nogi Y."/>
            <person name="Fujiwara Y."/>
            <person name="Kawato M."/>
            <person name="Nagahama T."/>
            <person name="Kubokawa K."/>
            <person name="Horikoshi K."/>
        </authorList>
    </citation>
    <scope>NUCLEOTIDE SEQUENCE [LARGE SCALE GENOMIC DNA]</scope>
    <source>
        <strain evidence="1 2">ATCC BAA-1530</strain>
    </source>
</reference>
<evidence type="ECO:0008006" key="3">
    <source>
        <dbReference type="Google" id="ProtNLM"/>
    </source>
</evidence>
<keyword evidence="2" id="KW-1185">Reference proteome</keyword>
<dbReference type="Proteomes" id="UP000595663">
    <property type="component" value="Chromosome"/>
</dbReference>
<sequence>MSIKPDWNEIALRIGDDQSHDDLHSEWSKECKKWLESIASEFGSDYRIEESLNFSIMSNESDRYIHVFSGFLERTLKRILSTLEGIASDEGFGKHVALIFQDSDQYYEYVGMFFPDEGEFGLSSGMYINEGYGHFVFPSQDIDYAEPIAVHELTHACLVHLPIPLWLNEGMAVLMEDVLAGNRLFLDKEMVERHQRYWNEDTIQDFWSGESFMAIDEGQELSYNLAHILARNISQDFSAFAKFSNHANYEDAGESAAQEFLGLSLTQIVGSFLGEGNWQPDGRLNKALQPTAKSVTRFAKSRKISATFVSG</sequence>
<proteinExistence type="predicted"/>
<dbReference type="RefSeq" id="WP_019621534.1">
    <property type="nucleotide sequence ID" value="NZ_AP014545.1"/>
</dbReference>
<dbReference type="OrthoDB" id="256673at2"/>